<organism evidence="7 8">
    <name type="scientific">Zancudomyces culisetae</name>
    <name type="common">Gut fungus</name>
    <name type="synonym">Smittium culisetae</name>
    <dbReference type="NCBI Taxonomy" id="1213189"/>
    <lineage>
        <taxon>Eukaryota</taxon>
        <taxon>Fungi</taxon>
        <taxon>Fungi incertae sedis</taxon>
        <taxon>Zoopagomycota</taxon>
        <taxon>Kickxellomycotina</taxon>
        <taxon>Harpellomycetes</taxon>
        <taxon>Harpellales</taxon>
        <taxon>Legeriomycetaceae</taxon>
        <taxon>Zancudomyces</taxon>
    </lineage>
</organism>
<dbReference type="Proteomes" id="UP000188320">
    <property type="component" value="Unassembled WGS sequence"/>
</dbReference>
<dbReference type="CDD" id="cd00086">
    <property type="entry name" value="homeodomain"/>
    <property type="match status" value="1"/>
</dbReference>
<name>A0A1R1PJP1_ZANCU</name>
<evidence type="ECO:0000256" key="2">
    <source>
        <dbReference type="ARBA" id="ARBA00023155"/>
    </source>
</evidence>
<keyword evidence="1 4" id="KW-0238">DNA-binding</keyword>
<evidence type="ECO:0000259" key="6">
    <source>
        <dbReference type="PROSITE" id="PS50071"/>
    </source>
</evidence>
<reference evidence="8" key="1">
    <citation type="submission" date="2017-01" db="EMBL/GenBank/DDBJ databases">
        <authorList>
            <person name="Wang Y."/>
            <person name="White M."/>
            <person name="Kvist S."/>
            <person name="Moncalvo J.-M."/>
        </authorList>
    </citation>
    <scope>NUCLEOTIDE SEQUENCE [LARGE SCALE GENOMIC DNA]</scope>
    <source>
        <strain evidence="8">COL-18-3</strain>
    </source>
</reference>
<evidence type="ECO:0000256" key="5">
    <source>
        <dbReference type="SAM" id="MobiDB-lite"/>
    </source>
</evidence>
<dbReference type="SUPFAM" id="SSF46689">
    <property type="entry name" value="Homeodomain-like"/>
    <property type="match status" value="1"/>
</dbReference>
<sequence length="764" mass="85512">MCAHDEKIRIPKIKDLNVDKYVNIGGCFIDTGIDSNNQWEMYFNRIVENGASCECAANISTKESSMYPLDNNSQCQYQCKSPMQYPQWHQAQAQDQIYAAGKNNIATVNMGCSTGSASSISGNDYSNDLKRKALSQCEDFNDEILQGCGNKPDKRTKNGAKAYTSHFQAETKDQTEGNITLSGTVNAQLQEFMTYNAPKYNHSNMGATEVSKNPTFKQPCKSEVSENNMTNIISLGDKPQGNRIAIHESMTFMMPQQEKKESNTCSENIRGIDYNDLQERIKKSVTAFLRSHMLEVCSKNTNNMGDDINADKDIFNDRKINNTSDKSFTSVAQNTENKNLETLKRFGSHVNKTHNNVDGGNAVQNIAGETEQKSRIIVVNLTNYFVGLDSLTSIPITGDKSTSSNTNNHIKLTKNNSYSKDSFANAEHVSDMCNTFNDNTVYESNCEIFDNNIGLSASQSLVDYNTSKENTASFQSYNDGPLKCNIHDYVNMNSPQLDNLFEKASKPTYTLGTCFDGLGSKLHDQTSYFGYCEDKQVYPSWSSELNKMGMSHLTPAENDITSILGLYSENDQSQKIDPNSQSYKEDLQIFDNVIRGLSVQSPKRAATEDFQYNVSTNVKSSCTELIEDIINSVRDNKKGKVHEFGASSQDESSNDRNIPDSMSNSSHVLSYAGSKKTYTKKNTAHLIEWILENYKNPYPGKQDKKRLASLTNLTHAQIVNWFSNARRRFLQKIKVGGKIVWKLKDSNRTVKKRIGSLKPGVSNA</sequence>
<dbReference type="SMART" id="SM00389">
    <property type="entry name" value="HOX"/>
    <property type="match status" value="1"/>
</dbReference>
<dbReference type="Gene3D" id="1.10.10.60">
    <property type="entry name" value="Homeodomain-like"/>
    <property type="match status" value="1"/>
</dbReference>
<dbReference type="EMBL" id="LSSK01000954">
    <property type="protein sequence ID" value="OMH81186.1"/>
    <property type="molecule type" value="Genomic_DNA"/>
</dbReference>
<evidence type="ECO:0000256" key="3">
    <source>
        <dbReference type="ARBA" id="ARBA00023242"/>
    </source>
</evidence>
<dbReference type="InterPro" id="IPR009057">
    <property type="entry name" value="Homeodomain-like_sf"/>
</dbReference>
<dbReference type="GO" id="GO:0006355">
    <property type="term" value="P:regulation of DNA-templated transcription"/>
    <property type="evidence" value="ECO:0007669"/>
    <property type="project" value="InterPro"/>
</dbReference>
<dbReference type="Pfam" id="PF05920">
    <property type="entry name" value="Homeobox_KN"/>
    <property type="match status" value="1"/>
</dbReference>
<evidence type="ECO:0000313" key="8">
    <source>
        <dbReference type="Proteomes" id="UP000188320"/>
    </source>
</evidence>
<keyword evidence="8" id="KW-1185">Reference proteome</keyword>
<evidence type="ECO:0000256" key="1">
    <source>
        <dbReference type="ARBA" id="ARBA00023125"/>
    </source>
</evidence>
<feature type="DNA-binding region" description="Homeobox" evidence="4">
    <location>
        <begin position="672"/>
        <end position="733"/>
    </location>
</feature>
<feature type="domain" description="Homeobox" evidence="6">
    <location>
        <begin position="670"/>
        <end position="732"/>
    </location>
</feature>
<evidence type="ECO:0000313" key="7">
    <source>
        <dbReference type="EMBL" id="OMH81186.1"/>
    </source>
</evidence>
<proteinExistence type="predicted"/>
<comment type="subcellular location">
    <subcellularLocation>
        <location evidence="4">Nucleus</location>
    </subcellularLocation>
</comment>
<dbReference type="PANTHER" id="PTHR11850">
    <property type="entry name" value="HOMEOBOX PROTEIN TRANSCRIPTION FACTORS"/>
    <property type="match status" value="1"/>
</dbReference>
<dbReference type="InterPro" id="IPR050224">
    <property type="entry name" value="TALE_homeobox"/>
</dbReference>
<evidence type="ECO:0000256" key="4">
    <source>
        <dbReference type="PROSITE-ProRule" id="PRU00108"/>
    </source>
</evidence>
<gene>
    <name evidence="7" type="ORF">AX774_g5365</name>
</gene>
<dbReference type="PROSITE" id="PS50071">
    <property type="entry name" value="HOMEOBOX_2"/>
    <property type="match status" value="1"/>
</dbReference>
<dbReference type="OrthoDB" id="10056939at2759"/>
<dbReference type="InterPro" id="IPR008422">
    <property type="entry name" value="KN_HD"/>
</dbReference>
<keyword evidence="3 4" id="KW-0539">Nucleus</keyword>
<feature type="region of interest" description="Disordered" evidence="5">
    <location>
        <begin position="640"/>
        <end position="665"/>
    </location>
</feature>
<dbReference type="GO" id="GO:0003677">
    <property type="term" value="F:DNA binding"/>
    <property type="evidence" value="ECO:0007669"/>
    <property type="project" value="UniProtKB-UniRule"/>
</dbReference>
<comment type="caution">
    <text evidence="7">The sequence shown here is derived from an EMBL/GenBank/DDBJ whole genome shotgun (WGS) entry which is preliminary data.</text>
</comment>
<keyword evidence="2 4" id="KW-0371">Homeobox</keyword>
<dbReference type="GO" id="GO:0005634">
    <property type="term" value="C:nucleus"/>
    <property type="evidence" value="ECO:0007669"/>
    <property type="project" value="UniProtKB-SubCell"/>
</dbReference>
<accession>A0A1R1PJP1</accession>
<protein>
    <submittedName>
        <fullName evidence="7">Homeobox protein araucan</fullName>
    </submittedName>
</protein>
<dbReference type="InterPro" id="IPR001356">
    <property type="entry name" value="HD"/>
</dbReference>
<dbReference type="AlphaFoldDB" id="A0A1R1PJP1"/>